<dbReference type="SMART" id="SM00830">
    <property type="entry name" value="CM_2"/>
    <property type="match status" value="1"/>
</dbReference>
<dbReference type="InterPro" id="IPR036979">
    <property type="entry name" value="CM_dom_sf"/>
</dbReference>
<comment type="caution">
    <text evidence="4">The sequence shown here is derived from an EMBL/GenBank/DDBJ whole genome shotgun (WGS) entry which is preliminary data.</text>
</comment>
<dbReference type="GO" id="GO:0005829">
    <property type="term" value="C:cytosol"/>
    <property type="evidence" value="ECO:0007669"/>
    <property type="project" value="TreeGrafter"/>
</dbReference>
<dbReference type="FunFam" id="3.40.50.880:FF:000003">
    <property type="entry name" value="Anthranilate synthase component II"/>
    <property type="match status" value="1"/>
</dbReference>
<dbReference type="SUPFAM" id="SSF52317">
    <property type="entry name" value="Class I glutamine amidotransferase-like"/>
    <property type="match status" value="1"/>
</dbReference>
<dbReference type="InterPro" id="IPR006221">
    <property type="entry name" value="TrpG/PapA_dom"/>
</dbReference>
<dbReference type="GO" id="GO:0046417">
    <property type="term" value="P:chorismate metabolic process"/>
    <property type="evidence" value="ECO:0007669"/>
    <property type="project" value="InterPro"/>
</dbReference>
<dbReference type="PROSITE" id="PS51273">
    <property type="entry name" value="GATASE_TYPE_1"/>
    <property type="match status" value="1"/>
</dbReference>
<name>A0A369ANF8_9BURK</name>
<keyword evidence="2 4" id="KW-0315">Glutamine amidotransferase</keyword>
<proteinExistence type="predicted"/>
<evidence type="ECO:0000313" key="5">
    <source>
        <dbReference type="Proteomes" id="UP000252174"/>
    </source>
</evidence>
<dbReference type="PANTHER" id="PTHR43418">
    <property type="entry name" value="MULTIFUNCTIONAL TRYPTOPHAN BIOSYNTHESIS PROTEIN-RELATED"/>
    <property type="match status" value="1"/>
</dbReference>
<dbReference type="Pfam" id="PF00117">
    <property type="entry name" value="GATase"/>
    <property type="match status" value="1"/>
</dbReference>
<keyword evidence="5" id="KW-1185">Reference proteome</keyword>
<evidence type="ECO:0000256" key="1">
    <source>
        <dbReference type="ARBA" id="ARBA00012404"/>
    </source>
</evidence>
<dbReference type="PROSITE" id="PS51168">
    <property type="entry name" value="CHORISMATE_MUT_2"/>
    <property type="match status" value="1"/>
</dbReference>
<dbReference type="Pfam" id="PF01817">
    <property type="entry name" value="CM_2"/>
    <property type="match status" value="1"/>
</dbReference>
<evidence type="ECO:0000256" key="2">
    <source>
        <dbReference type="ARBA" id="ARBA00022962"/>
    </source>
</evidence>
<feature type="domain" description="Chorismate mutase" evidence="3">
    <location>
        <begin position="8"/>
        <end position="98"/>
    </location>
</feature>
<organism evidence="4 5">
    <name type="scientific">Extensimonas vulgaris</name>
    <dbReference type="NCBI Taxonomy" id="1031594"/>
    <lineage>
        <taxon>Bacteria</taxon>
        <taxon>Pseudomonadati</taxon>
        <taxon>Pseudomonadota</taxon>
        <taxon>Betaproteobacteria</taxon>
        <taxon>Burkholderiales</taxon>
        <taxon>Comamonadaceae</taxon>
        <taxon>Extensimonas</taxon>
    </lineage>
</organism>
<dbReference type="AlphaFoldDB" id="A0A369ANF8"/>
<dbReference type="CDD" id="cd01743">
    <property type="entry name" value="GATase1_Anthranilate_Synthase"/>
    <property type="match status" value="1"/>
</dbReference>
<dbReference type="PRINTS" id="PR00096">
    <property type="entry name" value="GATASE"/>
</dbReference>
<reference evidence="4 5" key="1">
    <citation type="submission" date="2018-07" db="EMBL/GenBank/DDBJ databases">
        <title>Genomic Encyclopedia of Type Strains, Phase IV (KMG-IV): sequencing the most valuable type-strain genomes for metagenomic binning, comparative biology and taxonomic classification.</title>
        <authorList>
            <person name="Goeker M."/>
        </authorList>
    </citation>
    <scope>NUCLEOTIDE SEQUENCE [LARGE SCALE GENOMIC DNA]</scope>
    <source>
        <strain evidence="4 5">DSM 100911</strain>
    </source>
</reference>
<dbReference type="Gene3D" id="3.40.50.880">
    <property type="match status" value="1"/>
</dbReference>
<dbReference type="Gene3D" id="1.20.59.10">
    <property type="entry name" value="Chorismate mutase"/>
    <property type="match status" value="1"/>
</dbReference>
<dbReference type="GO" id="GO:0016740">
    <property type="term" value="F:transferase activity"/>
    <property type="evidence" value="ECO:0007669"/>
    <property type="project" value="UniProtKB-KW"/>
</dbReference>
<evidence type="ECO:0000313" key="4">
    <source>
        <dbReference type="EMBL" id="RCX10922.1"/>
    </source>
</evidence>
<dbReference type="GO" id="GO:0004049">
    <property type="term" value="F:anthranilate synthase activity"/>
    <property type="evidence" value="ECO:0007669"/>
    <property type="project" value="TreeGrafter"/>
</dbReference>
<dbReference type="InterPro" id="IPR002701">
    <property type="entry name" value="CM_II_prokaryot"/>
</dbReference>
<dbReference type="InterPro" id="IPR050472">
    <property type="entry name" value="Anth_synth/Amidotransfase"/>
</dbReference>
<dbReference type="GO" id="GO:0000162">
    <property type="term" value="P:L-tryptophan biosynthetic process"/>
    <property type="evidence" value="ECO:0007669"/>
    <property type="project" value="TreeGrafter"/>
</dbReference>
<dbReference type="PANTHER" id="PTHR43418:SF4">
    <property type="entry name" value="MULTIFUNCTIONAL TRYPTOPHAN BIOSYNTHESIS PROTEIN"/>
    <property type="match status" value="1"/>
</dbReference>
<dbReference type="EC" id="5.4.99.5" evidence="1"/>
<dbReference type="SUPFAM" id="SSF48600">
    <property type="entry name" value="Chorismate mutase II"/>
    <property type="match status" value="1"/>
</dbReference>
<evidence type="ECO:0000259" key="3">
    <source>
        <dbReference type="PROSITE" id="PS51168"/>
    </source>
</evidence>
<dbReference type="Proteomes" id="UP000252174">
    <property type="component" value="Unassembled WGS sequence"/>
</dbReference>
<dbReference type="GO" id="GO:0004106">
    <property type="term" value="F:chorismate mutase activity"/>
    <property type="evidence" value="ECO:0007669"/>
    <property type="project" value="UniProtKB-EC"/>
</dbReference>
<dbReference type="PRINTS" id="PR00097">
    <property type="entry name" value="ANTSNTHASEII"/>
</dbReference>
<protein>
    <recommendedName>
        <fullName evidence="1">chorismate mutase</fullName>
        <ecNumber evidence="1">5.4.99.5</ecNumber>
    </recommendedName>
</protein>
<dbReference type="EMBL" id="QPJU01000002">
    <property type="protein sequence ID" value="RCX10922.1"/>
    <property type="molecule type" value="Genomic_DNA"/>
</dbReference>
<dbReference type="InterPro" id="IPR029062">
    <property type="entry name" value="Class_I_gatase-like"/>
</dbReference>
<sequence length="328" mass="35791">MTKAIEQVLHCTTMSEVRRAVDALDDALVPLLVQRLGYMLQAARIKQAPEQVRDEARIAAIVERVRARAQAEGGPPEVLEEIYRALMETCIAFEQRAFDRLHSAPMQPASGQNANVPSAGTAASAPASAAHAVRLLMIDNYDSFTYNLVQYFGELGAQVQVLRNDEVTLQELDALFQSRRFERLCISPGPCSPAEAGVSVPAIRHFAGKLPILGVCLGHQAIGAAFGGRIVRARTLMHGKTSPITTTQQGVFAGLPRQFIVNRYHSLVIERTSCPPELHITATSDDDGEIQGVRHTGFADAVRIEGVQFHPESILTEHGHAMLANFLR</sequence>
<dbReference type="InterPro" id="IPR036263">
    <property type="entry name" value="Chorismate_II_sf"/>
</dbReference>
<dbReference type="NCBIfam" id="TIGR00566">
    <property type="entry name" value="trpG_papA"/>
    <property type="match status" value="1"/>
</dbReference>
<keyword evidence="4" id="KW-0808">Transferase</keyword>
<accession>A0A369ANF8</accession>
<dbReference type="InterPro" id="IPR017926">
    <property type="entry name" value="GATASE"/>
</dbReference>
<gene>
    <name evidence="4" type="ORF">DFR45_102324</name>
</gene>
<dbReference type="PRINTS" id="PR00099">
    <property type="entry name" value="CPSGATASE"/>
</dbReference>